<proteinExistence type="predicted"/>
<reference evidence="2" key="1">
    <citation type="submission" date="2020-02" db="EMBL/GenBank/DDBJ databases">
        <authorList>
            <person name="Meier V. D."/>
        </authorList>
    </citation>
    <scope>NUCLEOTIDE SEQUENCE</scope>
    <source>
        <strain evidence="2">AVDCRST_MAG54</strain>
    </source>
</reference>
<organism evidence="2">
    <name type="scientific">uncultured Actinomycetospora sp</name>
    <dbReference type="NCBI Taxonomy" id="1135996"/>
    <lineage>
        <taxon>Bacteria</taxon>
        <taxon>Bacillati</taxon>
        <taxon>Actinomycetota</taxon>
        <taxon>Actinomycetes</taxon>
        <taxon>Pseudonocardiales</taxon>
        <taxon>Pseudonocardiaceae</taxon>
        <taxon>Actinomycetospora</taxon>
        <taxon>environmental samples</taxon>
    </lineage>
</organism>
<feature type="region of interest" description="Disordered" evidence="1">
    <location>
        <begin position="55"/>
        <end position="78"/>
    </location>
</feature>
<dbReference type="InterPro" id="IPR043128">
    <property type="entry name" value="Rev_trsase/Diguanyl_cyclase"/>
</dbReference>
<dbReference type="SUPFAM" id="SSF55073">
    <property type="entry name" value="Nucleotide cyclase"/>
    <property type="match status" value="1"/>
</dbReference>
<evidence type="ECO:0008006" key="3">
    <source>
        <dbReference type="Google" id="ProtNLM"/>
    </source>
</evidence>
<dbReference type="Gene3D" id="3.30.70.270">
    <property type="match status" value="1"/>
</dbReference>
<dbReference type="EMBL" id="CADCTH010000592">
    <property type="protein sequence ID" value="CAA9294056.1"/>
    <property type="molecule type" value="Genomic_DNA"/>
</dbReference>
<gene>
    <name evidence="2" type="ORF">AVDCRST_MAG54-4704</name>
</gene>
<protein>
    <recommendedName>
        <fullName evidence="3">GGDEF domain-containing protein</fullName>
    </recommendedName>
</protein>
<dbReference type="InterPro" id="IPR029787">
    <property type="entry name" value="Nucleotide_cyclase"/>
</dbReference>
<accession>A0A6J4K2J4</accession>
<dbReference type="AlphaFoldDB" id="A0A6J4K2J4"/>
<name>A0A6J4K2J4_9PSEU</name>
<sequence length="78" mass="7502">MGRAAGAVAAMPSGAASGRPVTLSVGVVGALPGEAVEEVLARADAVMYAVKRAGGDAVRGPHGPAPLARPAGAVRSRS</sequence>
<evidence type="ECO:0000313" key="2">
    <source>
        <dbReference type="EMBL" id="CAA9294056.1"/>
    </source>
</evidence>
<evidence type="ECO:0000256" key="1">
    <source>
        <dbReference type="SAM" id="MobiDB-lite"/>
    </source>
</evidence>